<dbReference type="PANTHER" id="PTHR23088:SF27">
    <property type="entry name" value="DEAMINATED GLUTATHIONE AMIDASE"/>
    <property type="match status" value="1"/>
</dbReference>
<comment type="caution">
    <text evidence="3">The sequence shown here is derived from an EMBL/GenBank/DDBJ whole genome shotgun (WGS) entry which is preliminary data.</text>
</comment>
<dbReference type="GO" id="GO:0016787">
    <property type="term" value="F:hydrolase activity"/>
    <property type="evidence" value="ECO:0007669"/>
    <property type="project" value="UniProtKB-KW"/>
</dbReference>
<dbReference type="EMBL" id="JAUEDK010000005">
    <property type="protein sequence ID" value="MDN0074124.1"/>
    <property type="molecule type" value="Genomic_DNA"/>
</dbReference>
<feature type="domain" description="CN hydrolase" evidence="2">
    <location>
        <begin position="5"/>
        <end position="253"/>
    </location>
</feature>
<dbReference type="InterPro" id="IPR045254">
    <property type="entry name" value="Nit1/2_C-N_Hydrolase"/>
</dbReference>
<keyword evidence="4" id="KW-1185">Reference proteome</keyword>
<reference evidence="3" key="1">
    <citation type="submission" date="2023-06" db="EMBL/GenBank/DDBJ databases">
        <authorList>
            <person name="Zhang S."/>
        </authorList>
    </citation>
    <scope>NUCLEOTIDE SEQUENCE</scope>
    <source>
        <strain evidence="3">SG2303</strain>
    </source>
</reference>
<proteinExistence type="predicted"/>
<evidence type="ECO:0000256" key="1">
    <source>
        <dbReference type="ARBA" id="ARBA00022801"/>
    </source>
</evidence>
<dbReference type="Pfam" id="PF00795">
    <property type="entry name" value="CN_hydrolase"/>
    <property type="match status" value="1"/>
</dbReference>
<protein>
    <submittedName>
        <fullName evidence="3">Carbon-nitrogen hydrolase family protein</fullName>
    </submittedName>
</protein>
<dbReference type="InterPro" id="IPR036526">
    <property type="entry name" value="C-N_Hydrolase_sf"/>
</dbReference>
<dbReference type="InterPro" id="IPR003010">
    <property type="entry name" value="C-N_Hydrolase"/>
</dbReference>
<dbReference type="Gene3D" id="3.60.110.10">
    <property type="entry name" value="Carbon-nitrogen hydrolase"/>
    <property type="match status" value="1"/>
</dbReference>
<gene>
    <name evidence="3" type="ORF">QU481_04380</name>
</gene>
<keyword evidence="1 3" id="KW-0378">Hydrolase</keyword>
<dbReference type="PANTHER" id="PTHR23088">
    <property type="entry name" value="NITRILASE-RELATED"/>
    <property type="match status" value="1"/>
</dbReference>
<dbReference type="PROSITE" id="PS50263">
    <property type="entry name" value="CN_HYDROLASE"/>
    <property type="match status" value="1"/>
</dbReference>
<name>A0ABT7XKL7_9NEIS</name>
<organism evidence="3 4">
    <name type="scientific">Crenobacter oryzisoli</name>
    <dbReference type="NCBI Taxonomy" id="3056844"/>
    <lineage>
        <taxon>Bacteria</taxon>
        <taxon>Pseudomonadati</taxon>
        <taxon>Pseudomonadota</taxon>
        <taxon>Betaproteobacteria</taxon>
        <taxon>Neisseriales</taxon>
        <taxon>Neisseriaceae</taxon>
        <taxon>Crenobacter</taxon>
    </lineage>
</organism>
<evidence type="ECO:0000313" key="4">
    <source>
        <dbReference type="Proteomes" id="UP001168540"/>
    </source>
</evidence>
<evidence type="ECO:0000313" key="3">
    <source>
        <dbReference type="EMBL" id="MDN0074124.1"/>
    </source>
</evidence>
<dbReference type="RefSeq" id="WP_289828670.1">
    <property type="nucleotide sequence ID" value="NZ_JAUEDK010000005.1"/>
</dbReference>
<accession>A0ABT7XKL7</accession>
<evidence type="ECO:0000259" key="2">
    <source>
        <dbReference type="PROSITE" id="PS50263"/>
    </source>
</evidence>
<dbReference type="CDD" id="cd07572">
    <property type="entry name" value="nit"/>
    <property type="match status" value="1"/>
</dbReference>
<dbReference type="Proteomes" id="UP001168540">
    <property type="component" value="Unassembled WGS sequence"/>
</dbReference>
<dbReference type="SUPFAM" id="SSF56317">
    <property type="entry name" value="Carbon-nitrogen hydrolase"/>
    <property type="match status" value="1"/>
</dbReference>
<sequence>MSQAVTHLTAAAIQMVSGGDLSANLATARRLVRDAALAGAELVALPEYFYLMPEDETERVALAEPAGGGRFEAFLSELAREFGIWLLGGTIPTQSNEPGKMYNSSLLFGPDGICRQRYHKMHLFGFDNGVEHYQESATMSAGDLVASAYTPWGALRMSVCYDLRFPELYRQAPAPVLLTAPAAFTYATGEKHWELLLRARAVENLAFMIAPGQGGHHPGGRRTWGHSMIVDPWGDVLACHAEGEGMALAKLDLVYQAELRQRLPALQHRRLFNTDA</sequence>